<dbReference type="InterPro" id="IPR007391">
    <property type="entry name" value="Vancomycin_resist_VanW"/>
</dbReference>
<dbReference type="RefSeq" id="WP_138322494.1">
    <property type="nucleotide sequence ID" value="NZ_CP040515.1"/>
</dbReference>
<dbReference type="Pfam" id="PF12229">
    <property type="entry name" value="PG_binding_4"/>
    <property type="match status" value="1"/>
</dbReference>
<protein>
    <submittedName>
        <fullName evidence="2">VanW family protein</fullName>
    </submittedName>
</protein>
<dbReference type="InterPro" id="IPR052913">
    <property type="entry name" value="Glycopeptide_resist_protein"/>
</dbReference>
<reference evidence="2" key="1">
    <citation type="submission" date="2023-03" db="EMBL/GenBank/DDBJ databases">
        <title>Genetic diversity of Bacillus cereus sensu lato isolates from Slovenia.</title>
        <authorList>
            <person name="Abdelli M."/>
        </authorList>
    </citation>
    <scope>NUCLEOTIDE SEQUENCE</scope>
    <source>
        <strain evidence="2">SIBC39</strain>
    </source>
</reference>
<gene>
    <name evidence="2" type="ORF">P6U19_15280</name>
</gene>
<evidence type="ECO:0000313" key="3">
    <source>
        <dbReference type="Proteomes" id="UP001216801"/>
    </source>
</evidence>
<proteinExistence type="predicted"/>
<dbReference type="PANTHER" id="PTHR35788">
    <property type="entry name" value="EXPORTED PROTEIN-RELATED"/>
    <property type="match status" value="1"/>
</dbReference>
<dbReference type="PANTHER" id="PTHR35788:SF1">
    <property type="entry name" value="EXPORTED PROTEIN"/>
    <property type="match status" value="1"/>
</dbReference>
<name>A0AAJ1NDJ1_9BACI</name>
<evidence type="ECO:0000259" key="1">
    <source>
        <dbReference type="Pfam" id="PF12229"/>
    </source>
</evidence>
<feature type="domain" description="YoaR-like putative peptidoglycan binding" evidence="1">
    <location>
        <begin position="86"/>
        <end position="198"/>
    </location>
</feature>
<evidence type="ECO:0000313" key="2">
    <source>
        <dbReference type="EMBL" id="MDG0953955.1"/>
    </source>
</evidence>
<dbReference type="Proteomes" id="UP001216801">
    <property type="component" value="Unassembled WGS sequence"/>
</dbReference>
<organism evidence="2 3">
    <name type="scientific">Bacillus paranthracis</name>
    <dbReference type="NCBI Taxonomy" id="2026186"/>
    <lineage>
        <taxon>Bacteria</taxon>
        <taxon>Bacillati</taxon>
        <taxon>Bacillota</taxon>
        <taxon>Bacilli</taxon>
        <taxon>Bacillales</taxon>
        <taxon>Bacillaceae</taxon>
        <taxon>Bacillus</taxon>
        <taxon>Bacillus cereus group</taxon>
    </lineage>
</organism>
<dbReference type="AlphaFoldDB" id="A0AAJ1NDJ1"/>
<accession>A0AAJ1NDJ1</accession>
<comment type="caution">
    <text evidence="2">The sequence shown here is derived from an EMBL/GenBank/DDBJ whole genome shotgun (WGS) entry which is preliminary data.</text>
</comment>
<sequence length="420" mass="45838">MKLSKILIGSAIAGGILLCVGGVSGYQYVSKLNNQLDTTALPNTTFEGISLDGKNKKDIQAIINQKITELDQKSLTYIFQNDKQTYTWKDLGINYKEKDIIDKIFKEQEGNAINRYKMRKQAENGELKRNYKLTPQLNTTAYKSFMKDKYNETLKNPVNAELSIEGTTVNISQSQNGEKIDKEKLTDLTRQAITSGTSDVTLPVTLLKPERSTEDIQKMGIKEVIAEYSTPMAGRNGNQSFNVNKSANTLSGVIVAPDETFSFNGRVGVTDAAHGYKSAAVYSQGKVIQSAGGGVCQVSSTLYSAALRADLGIVSRSNHSMPVNYLPLGQDAAVADYGPDLKFKNNTGNHIYIQAFSNGGSITTRIFGTNTGKNVEVSSQVISRTNDKITAVTYKKVTQNGEVISNGQISRSVYKSAPKQ</sequence>
<dbReference type="InterPro" id="IPR022029">
    <property type="entry name" value="YoaR-like_PG-bd"/>
</dbReference>
<dbReference type="EMBL" id="JARPRR010000010">
    <property type="protein sequence ID" value="MDG0953955.1"/>
    <property type="molecule type" value="Genomic_DNA"/>
</dbReference>
<dbReference type="Pfam" id="PF04294">
    <property type="entry name" value="VanW"/>
    <property type="match status" value="1"/>
</dbReference>